<name>A0A6J7X7S9_9CAUD</name>
<dbReference type="GO" id="GO:0003676">
    <property type="term" value="F:nucleic acid binding"/>
    <property type="evidence" value="ECO:0007669"/>
    <property type="project" value="InterPro"/>
</dbReference>
<accession>A0A6J7X7S9</accession>
<evidence type="ECO:0000313" key="1">
    <source>
        <dbReference type="EMBL" id="CAB5223353.1"/>
    </source>
</evidence>
<dbReference type="EMBL" id="LR798320">
    <property type="protein sequence ID" value="CAB5223353.1"/>
    <property type="molecule type" value="Genomic_DNA"/>
</dbReference>
<protein>
    <submittedName>
        <fullName evidence="1">VRR-NUC domain containing protein</fullName>
    </submittedName>
</protein>
<reference evidence="1" key="1">
    <citation type="submission" date="2020-05" db="EMBL/GenBank/DDBJ databases">
        <authorList>
            <person name="Chiriac C."/>
            <person name="Salcher M."/>
            <person name="Ghai R."/>
            <person name="Kavagutti S V."/>
        </authorList>
    </citation>
    <scope>NUCLEOTIDE SEQUENCE</scope>
</reference>
<proteinExistence type="predicted"/>
<dbReference type="InterPro" id="IPR011856">
    <property type="entry name" value="tRNA_endonuc-like_dom_sf"/>
</dbReference>
<organism evidence="1">
    <name type="scientific">uncultured Caudovirales phage</name>
    <dbReference type="NCBI Taxonomy" id="2100421"/>
    <lineage>
        <taxon>Viruses</taxon>
        <taxon>Duplodnaviria</taxon>
        <taxon>Heunggongvirae</taxon>
        <taxon>Uroviricota</taxon>
        <taxon>Caudoviricetes</taxon>
        <taxon>Peduoviridae</taxon>
        <taxon>Maltschvirus</taxon>
        <taxon>Maltschvirus maltsch</taxon>
    </lineage>
</organism>
<sequence>MKNAEDIVQFAVVKYLRLKYPKIRFLANYLSGARLPIYLAKKAKILGQAGQGTPDLFIFFHNGKYASLAIELKAPGKTPFKKDGLLKSDEHLIKQNDYICYLNSIGFYATFCVGIDEAVNTIDRYMNNELE</sequence>
<dbReference type="Gene3D" id="3.40.1350.10">
    <property type="match status" value="1"/>
</dbReference>
<gene>
    <name evidence="1" type="ORF">UFOVP384_35</name>
</gene>